<feature type="compositionally biased region" description="Pro residues" evidence="1">
    <location>
        <begin position="350"/>
        <end position="359"/>
    </location>
</feature>
<dbReference type="AlphaFoldDB" id="A0A6P9F3K1"/>
<protein>
    <submittedName>
        <fullName evidence="3">Collagen alpha-1(I) chain-like</fullName>
    </submittedName>
</protein>
<feature type="compositionally biased region" description="Basic residues" evidence="1">
    <location>
        <begin position="333"/>
        <end position="342"/>
    </location>
</feature>
<evidence type="ECO:0000313" key="3">
    <source>
        <dbReference type="RefSeq" id="XP_035580031.1"/>
    </source>
</evidence>
<feature type="compositionally biased region" description="Basic residues" evidence="1">
    <location>
        <begin position="208"/>
        <end position="226"/>
    </location>
</feature>
<dbReference type="GeneID" id="118356318"/>
<accession>A0A6P9F3K1</accession>
<feature type="compositionally biased region" description="Basic and acidic residues" evidence="1">
    <location>
        <begin position="73"/>
        <end position="85"/>
    </location>
</feature>
<keyword evidence="2" id="KW-1185">Reference proteome</keyword>
<reference evidence="3" key="1">
    <citation type="submission" date="2025-08" db="UniProtKB">
        <authorList>
            <consortium name="RefSeq"/>
        </authorList>
    </citation>
    <scope>IDENTIFICATION</scope>
    <source>
        <tissue evidence="3">Blood</tissue>
    </source>
</reference>
<dbReference type="RefSeq" id="XP_035580031.1">
    <property type="nucleotide sequence ID" value="XM_035724138.1"/>
</dbReference>
<dbReference type="KEGG" id="zca:118356318"/>
<feature type="region of interest" description="Disordered" evidence="1">
    <location>
        <begin position="1"/>
        <end position="33"/>
    </location>
</feature>
<feature type="compositionally biased region" description="Basic and acidic residues" evidence="1">
    <location>
        <begin position="320"/>
        <end position="332"/>
    </location>
</feature>
<feature type="compositionally biased region" description="Basic and acidic residues" evidence="1">
    <location>
        <begin position="269"/>
        <end position="281"/>
    </location>
</feature>
<evidence type="ECO:0000313" key="2">
    <source>
        <dbReference type="Proteomes" id="UP000515165"/>
    </source>
</evidence>
<sequence>MRGDLGEVRGVRGALGRRGKSLPNPWPPTPFANRAPVPQVTGIEFNLGAGTVSRIRIWGAQVPPVAGPRLTPRAREGRSSRRAAQEEVGAAGPGRGQVGAADQAGARWGQGHPGALRPGRPGLASPHVAGRPGPHVEGAEEEGERREGPTAGRCSGTPAPAAEAPVFREGLPGGAGPGSARRARPPRPPAAPVCTFAEPLIPRESRFVVRKRPRLYPKKKKKKKKERGVSERRPSPRLPPRSCAAGGHRATRPAPLLSLSLSLRFPPPSREEKTNKEEQIAGRRKASRTLPPPIQVGISILLGVARERPREAGGGPRSEGPSREPCRAEGGPHSRRHRHRRRVGWEGREPPPPPPPPGWAPFAVDAGGPGRDFELWSGRLLPSALQGRDGAGGPAWMPSGNDISPQEHSRDVPYSFFSAISGYGLEVTPGGQ</sequence>
<dbReference type="Proteomes" id="UP000515165">
    <property type="component" value="Chromosome 15"/>
</dbReference>
<feature type="compositionally biased region" description="Low complexity" evidence="1">
    <location>
        <begin position="252"/>
        <end position="264"/>
    </location>
</feature>
<evidence type="ECO:0000256" key="1">
    <source>
        <dbReference type="SAM" id="MobiDB-lite"/>
    </source>
</evidence>
<organism evidence="2 3">
    <name type="scientific">Zalophus californianus</name>
    <name type="common">California sealion</name>
    <dbReference type="NCBI Taxonomy" id="9704"/>
    <lineage>
        <taxon>Eukaryota</taxon>
        <taxon>Metazoa</taxon>
        <taxon>Chordata</taxon>
        <taxon>Craniata</taxon>
        <taxon>Vertebrata</taxon>
        <taxon>Euteleostomi</taxon>
        <taxon>Mammalia</taxon>
        <taxon>Eutheria</taxon>
        <taxon>Laurasiatheria</taxon>
        <taxon>Carnivora</taxon>
        <taxon>Caniformia</taxon>
        <taxon>Pinnipedia</taxon>
        <taxon>Otariidae</taxon>
        <taxon>Zalophus</taxon>
    </lineage>
</organism>
<name>A0A6P9F3K1_ZALCA</name>
<proteinExistence type="predicted"/>
<feature type="region of interest" description="Disordered" evidence="1">
    <location>
        <begin position="62"/>
        <end position="410"/>
    </location>
</feature>
<gene>
    <name evidence="3" type="primary">LOC118356318</name>
</gene>
<feature type="compositionally biased region" description="Basic and acidic residues" evidence="1">
    <location>
        <begin position="1"/>
        <end position="10"/>
    </location>
</feature>